<gene>
    <name evidence="3" type="ORF">HHK36_018083</name>
</gene>
<dbReference type="AlphaFoldDB" id="A0A834Z0T5"/>
<accession>A0A834Z0T5</accession>
<name>A0A834Z0T5_TETSI</name>
<feature type="region of interest" description="Disordered" evidence="1">
    <location>
        <begin position="263"/>
        <end position="285"/>
    </location>
</feature>
<evidence type="ECO:0000256" key="1">
    <source>
        <dbReference type="SAM" id="MobiDB-lite"/>
    </source>
</evidence>
<proteinExistence type="predicted"/>
<evidence type="ECO:0000313" key="4">
    <source>
        <dbReference type="Proteomes" id="UP000655225"/>
    </source>
</evidence>
<evidence type="ECO:0000259" key="2">
    <source>
        <dbReference type="Pfam" id="PF13456"/>
    </source>
</evidence>
<dbReference type="PANTHER" id="PTHR47150:SF7">
    <property type="entry name" value="NUCLEASE"/>
    <property type="match status" value="1"/>
</dbReference>
<reference evidence="3 4" key="1">
    <citation type="submission" date="2020-04" db="EMBL/GenBank/DDBJ databases">
        <title>Plant Genome Project.</title>
        <authorList>
            <person name="Zhang R.-G."/>
        </authorList>
    </citation>
    <scope>NUCLEOTIDE SEQUENCE [LARGE SCALE GENOMIC DNA]</scope>
    <source>
        <strain evidence="3">YNK0</strain>
        <tissue evidence="3">Leaf</tissue>
    </source>
</reference>
<dbReference type="CDD" id="cd06222">
    <property type="entry name" value="RNase_H_like"/>
    <property type="match status" value="1"/>
</dbReference>
<organism evidence="3 4">
    <name type="scientific">Tetracentron sinense</name>
    <name type="common">Spur-leaf</name>
    <dbReference type="NCBI Taxonomy" id="13715"/>
    <lineage>
        <taxon>Eukaryota</taxon>
        <taxon>Viridiplantae</taxon>
        <taxon>Streptophyta</taxon>
        <taxon>Embryophyta</taxon>
        <taxon>Tracheophyta</taxon>
        <taxon>Spermatophyta</taxon>
        <taxon>Magnoliopsida</taxon>
        <taxon>Trochodendrales</taxon>
        <taxon>Trochodendraceae</taxon>
        <taxon>Tetracentron</taxon>
    </lineage>
</organism>
<protein>
    <recommendedName>
        <fullName evidence="2">RNase H type-1 domain-containing protein</fullName>
    </recommendedName>
</protein>
<sequence>MHCSLFLRIQYVVEAHDPYFVQKINAIGILGLSSLQKITTAMRMLAYGIVTDYVDEYMRIGESTAIESLKNFVQAIVAIFSDEYLRPPNDNDIARLLAVGENCGFPEILGSIDSTINSNDYGMGHYLADGIYPQWSIFVKIVSSPQGNKQKYFTTTQESARNDVEHAFGVLQARFAIVGGPARFWKYETLKEFILAFLPSGRSNSMKVPCEPSSSPRFIESGVEGQDEPEIVVFSAIQPDPTQILVQAQKIVEESIQSSTHVERLSDKSLHSRQTSNQHWSPPPFGWIKDNSDGATSLNGELAGFGVIARDHRGTIIAGHIQAIQGGSLLISKAVALHNALSLVVESGWTPHVEFVSDAETLVKIIHNPENSCPLEIASVVKDIRRQFV</sequence>
<evidence type="ECO:0000313" key="3">
    <source>
        <dbReference type="EMBL" id="KAF8396461.1"/>
    </source>
</evidence>
<dbReference type="OrthoDB" id="930973at2759"/>
<dbReference type="InterPro" id="IPR006912">
    <property type="entry name" value="Harbinger_derived_prot"/>
</dbReference>
<dbReference type="EMBL" id="JABCRI010000012">
    <property type="protein sequence ID" value="KAF8396461.1"/>
    <property type="molecule type" value="Genomic_DNA"/>
</dbReference>
<dbReference type="GO" id="GO:0004523">
    <property type="term" value="F:RNA-DNA hybrid ribonuclease activity"/>
    <property type="evidence" value="ECO:0007669"/>
    <property type="project" value="InterPro"/>
</dbReference>
<dbReference type="Pfam" id="PF13456">
    <property type="entry name" value="RVT_3"/>
    <property type="match status" value="1"/>
</dbReference>
<dbReference type="Pfam" id="PF04827">
    <property type="entry name" value="Plant_tran"/>
    <property type="match status" value="1"/>
</dbReference>
<dbReference type="GO" id="GO:0003676">
    <property type="term" value="F:nucleic acid binding"/>
    <property type="evidence" value="ECO:0007669"/>
    <property type="project" value="InterPro"/>
</dbReference>
<feature type="domain" description="RNase H type-1" evidence="2">
    <location>
        <begin position="291"/>
        <end position="385"/>
    </location>
</feature>
<dbReference type="InterPro" id="IPR002156">
    <property type="entry name" value="RNaseH_domain"/>
</dbReference>
<dbReference type="InterPro" id="IPR012337">
    <property type="entry name" value="RNaseH-like_sf"/>
</dbReference>
<dbReference type="InterPro" id="IPR044730">
    <property type="entry name" value="RNase_H-like_dom_plant"/>
</dbReference>
<keyword evidence="4" id="KW-1185">Reference proteome</keyword>
<dbReference type="PANTHER" id="PTHR47150">
    <property type="entry name" value="OS12G0169200 PROTEIN"/>
    <property type="match status" value="1"/>
</dbReference>
<comment type="caution">
    <text evidence="3">The sequence shown here is derived from an EMBL/GenBank/DDBJ whole genome shotgun (WGS) entry which is preliminary data.</text>
</comment>
<dbReference type="Proteomes" id="UP000655225">
    <property type="component" value="Unassembled WGS sequence"/>
</dbReference>
<dbReference type="SUPFAM" id="SSF53098">
    <property type="entry name" value="Ribonuclease H-like"/>
    <property type="match status" value="1"/>
</dbReference>